<reference evidence="1" key="1">
    <citation type="submission" date="2016-10" db="EMBL/GenBank/DDBJ databases">
        <authorList>
            <person name="Sun J."/>
        </authorList>
    </citation>
    <scope>NUCLEOTIDE SEQUENCE</scope>
    <source>
        <strain evidence="1">GD17</strain>
        <plasmid evidence="1">pGD17-2</plasmid>
    </source>
</reference>
<gene>
    <name evidence="1" type="ORF">17-2_00102</name>
</gene>
<name>A0A1U9XEY8_ECOLX</name>
<evidence type="ECO:0000313" key="1">
    <source>
        <dbReference type="EMBL" id="AQZ20052.1"/>
    </source>
</evidence>
<keyword evidence="1" id="KW-0614">Plasmid</keyword>
<geneLocation type="plasmid" evidence="1">
    <name>pGD17-2</name>
</geneLocation>
<sequence>MSFLLQLYKTNKRVTAHDEQKKWLVRSSQRISGVRFVAKMNSTALVANGH</sequence>
<protein>
    <submittedName>
        <fullName evidence="1">Uncharacterized protein</fullName>
    </submittedName>
</protein>
<accession>A0A1U9XEY8</accession>
<organism evidence="1">
    <name type="scientific">Escherichia coli</name>
    <dbReference type="NCBI Taxonomy" id="562"/>
    <lineage>
        <taxon>Bacteria</taxon>
        <taxon>Pseudomonadati</taxon>
        <taxon>Pseudomonadota</taxon>
        <taxon>Gammaproteobacteria</taxon>
        <taxon>Enterobacterales</taxon>
        <taxon>Enterobacteriaceae</taxon>
        <taxon>Escherichia</taxon>
    </lineage>
</organism>
<proteinExistence type="predicted"/>
<dbReference type="AlphaFoldDB" id="A0A1U9XEY8"/>
<dbReference type="EMBL" id="KY075650">
    <property type="protein sequence ID" value="AQZ20052.1"/>
    <property type="molecule type" value="Genomic_DNA"/>
</dbReference>